<name>A0ABN8Y9Y1_RANTA</name>
<dbReference type="Proteomes" id="UP001176941">
    <property type="component" value="Chromosome 17"/>
</dbReference>
<feature type="compositionally biased region" description="Polar residues" evidence="1">
    <location>
        <begin position="8"/>
        <end position="20"/>
    </location>
</feature>
<accession>A0ABN8Y9Y1</accession>
<evidence type="ECO:0000256" key="1">
    <source>
        <dbReference type="SAM" id="MobiDB-lite"/>
    </source>
</evidence>
<evidence type="ECO:0000313" key="2">
    <source>
        <dbReference type="EMBL" id="CAI9158368.1"/>
    </source>
</evidence>
<feature type="region of interest" description="Disordered" evidence="1">
    <location>
        <begin position="1"/>
        <end position="25"/>
    </location>
</feature>
<proteinExistence type="predicted"/>
<keyword evidence="3" id="KW-1185">Reference proteome</keyword>
<evidence type="ECO:0000313" key="3">
    <source>
        <dbReference type="Proteomes" id="UP001176941"/>
    </source>
</evidence>
<sequence length="91" mass="10608">MLKRTVSKRSGNNTDFSTKQKQQERLTEDHQMFHKFQFYVIKAGEELGSFKDTATKQKLMNKTLEDCLKLEVENGPLSVLDTTIDIHIKEF</sequence>
<dbReference type="EMBL" id="OX459953">
    <property type="protein sequence ID" value="CAI9158368.1"/>
    <property type="molecule type" value="Genomic_DNA"/>
</dbReference>
<protein>
    <submittedName>
        <fullName evidence="2">Uncharacterized protein</fullName>
    </submittedName>
</protein>
<reference evidence="2" key="1">
    <citation type="submission" date="2023-04" db="EMBL/GenBank/DDBJ databases">
        <authorList>
            <consortium name="ELIXIR-Norway"/>
        </authorList>
    </citation>
    <scope>NUCLEOTIDE SEQUENCE [LARGE SCALE GENOMIC DNA]</scope>
</reference>
<organism evidence="2 3">
    <name type="scientific">Rangifer tarandus platyrhynchus</name>
    <name type="common">Svalbard reindeer</name>
    <dbReference type="NCBI Taxonomy" id="3082113"/>
    <lineage>
        <taxon>Eukaryota</taxon>
        <taxon>Metazoa</taxon>
        <taxon>Chordata</taxon>
        <taxon>Craniata</taxon>
        <taxon>Vertebrata</taxon>
        <taxon>Euteleostomi</taxon>
        <taxon>Mammalia</taxon>
        <taxon>Eutheria</taxon>
        <taxon>Laurasiatheria</taxon>
        <taxon>Artiodactyla</taxon>
        <taxon>Ruminantia</taxon>
        <taxon>Pecora</taxon>
        <taxon>Cervidae</taxon>
        <taxon>Odocoileinae</taxon>
        <taxon>Rangifer</taxon>
    </lineage>
</organism>
<gene>
    <name evidence="2" type="ORF">MRATA1EN1_LOCUS7330</name>
</gene>